<evidence type="ECO:0000313" key="5">
    <source>
        <dbReference type="EMBL" id="KIX99807.1"/>
    </source>
</evidence>
<dbReference type="VEuPathDB" id="FungiDB:Z520_04443"/>
<dbReference type="FunFam" id="3.20.20.140:FF:000099">
    <property type="entry name" value="Amidohydrolase 2"/>
    <property type="match status" value="1"/>
</dbReference>
<dbReference type="InterPro" id="IPR032465">
    <property type="entry name" value="ACMSD"/>
</dbReference>
<keyword evidence="6" id="KW-1185">Reference proteome</keyword>
<evidence type="ECO:0000256" key="3">
    <source>
        <dbReference type="RuleBase" id="RU366045"/>
    </source>
</evidence>
<dbReference type="GO" id="GO:0005829">
    <property type="term" value="C:cytosol"/>
    <property type="evidence" value="ECO:0007669"/>
    <property type="project" value="TreeGrafter"/>
</dbReference>
<evidence type="ECO:0000313" key="6">
    <source>
        <dbReference type="Proteomes" id="UP000053411"/>
    </source>
</evidence>
<dbReference type="InterPro" id="IPR032466">
    <property type="entry name" value="Metal_Hydrolase"/>
</dbReference>
<dbReference type="GO" id="GO:0016831">
    <property type="term" value="F:carboxy-lyase activity"/>
    <property type="evidence" value="ECO:0007669"/>
    <property type="project" value="UniProtKB-KW"/>
</dbReference>
<dbReference type="EMBL" id="KN848068">
    <property type="protein sequence ID" value="KIX99807.1"/>
    <property type="molecule type" value="Genomic_DNA"/>
</dbReference>
<dbReference type="SUPFAM" id="SSF51556">
    <property type="entry name" value="Metallo-dependent hydrolases"/>
    <property type="match status" value="1"/>
</dbReference>
<dbReference type="PANTHER" id="PTHR21240:SF30">
    <property type="entry name" value="AMIDOHYDROLASE-RELATED DOMAIN-CONTAINING PROTEIN-RELATED"/>
    <property type="match status" value="1"/>
</dbReference>
<dbReference type="InterPro" id="IPR006680">
    <property type="entry name" value="Amidohydro-rel"/>
</dbReference>
<organism evidence="5 6">
    <name type="scientific">Fonsecaea multimorphosa CBS 102226</name>
    <dbReference type="NCBI Taxonomy" id="1442371"/>
    <lineage>
        <taxon>Eukaryota</taxon>
        <taxon>Fungi</taxon>
        <taxon>Dikarya</taxon>
        <taxon>Ascomycota</taxon>
        <taxon>Pezizomycotina</taxon>
        <taxon>Eurotiomycetes</taxon>
        <taxon>Chaetothyriomycetidae</taxon>
        <taxon>Chaetothyriales</taxon>
        <taxon>Herpotrichiellaceae</taxon>
        <taxon>Fonsecaea</taxon>
    </lineage>
</organism>
<accession>A0A0D2K1R8</accession>
<keyword evidence="2 3" id="KW-0456">Lyase</keyword>
<dbReference type="GO" id="GO:0016787">
    <property type="term" value="F:hydrolase activity"/>
    <property type="evidence" value="ECO:0007669"/>
    <property type="project" value="InterPro"/>
</dbReference>
<gene>
    <name evidence="5" type="ORF">Z520_04443</name>
</gene>
<proteinExistence type="inferred from homology"/>
<keyword evidence="1 3" id="KW-0210">Decarboxylase</keyword>
<evidence type="ECO:0000259" key="4">
    <source>
        <dbReference type="Pfam" id="PF04909"/>
    </source>
</evidence>
<dbReference type="PANTHER" id="PTHR21240">
    <property type="entry name" value="2-AMINO-3-CARBOXYLMUCONATE-6-SEMIALDEHYDE DECARBOXYLASE"/>
    <property type="match status" value="1"/>
</dbReference>
<evidence type="ECO:0000256" key="1">
    <source>
        <dbReference type="ARBA" id="ARBA00022793"/>
    </source>
</evidence>
<dbReference type="STRING" id="1442371.A0A0D2K1R8"/>
<feature type="domain" description="Amidohydrolase-related" evidence="4">
    <location>
        <begin position="46"/>
        <end position="322"/>
    </location>
</feature>
<dbReference type="OrthoDB" id="432010at2759"/>
<dbReference type="Gene3D" id="3.20.20.140">
    <property type="entry name" value="Metal-dependent hydrolases"/>
    <property type="match status" value="1"/>
</dbReference>
<dbReference type="Proteomes" id="UP000053411">
    <property type="component" value="Unassembled WGS sequence"/>
</dbReference>
<sequence length="330" mass="36889">MVPPLIALEEHFFSEAILTGSADSYSEQLKHIPGLIDKLSDVGDLRLKSMDAGQVSLQIVSHAPGTMSPSQCRSANDQLAEAVRKTHPDGRFAGFAVLPVSQPQECAVELTRCVKELDFVGALIENHTADGTYFDGTAYLPMFQAAQDLDVPIYLHPTWPTQDLMSLLYTGENIPHSASISLSSSAFGWHSDVAVHILRLFASGLFDKLPKLKIIIGHMGEMLPFMLERIMQLSPRWGPRARDFKTVWDENIWITTSGDWSVNPMACILRNTKLDHVLYSVDYPFARNEDGLKFMQDLEQSGLVTAEQLEMIAHGNAETLLRVKHKKRWD</sequence>
<reference evidence="5 6" key="1">
    <citation type="submission" date="2015-01" db="EMBL/GenBank/DDBJ databases">
        <title>The Genome Sequence of Fonsecaea multimorphosa CBS 102226.</title>
        <authorList>
            <consortium name="The Broad Institute Genomics Platform"/>
            <person name="Cuomo C."/>
            <person name="de Hoog S."/>
            <person name="Gorbushina A."/>
            <person name="Stielow B."/>
            <person name="Teixiera M."/>
            <person name="Abouelleil A."/>
            <person name="Chapman S.B."/>
            <person name="Priest M."/>
            <person name="Young S.K."/>
            <person name="Wortman J."/>
            <person name="Nusbaum C."/>
            <person name="Birren B."/>
        </authorList>
    </citation>
    <scope>NUCLEOTIDE SEQUENCE [LARGE SCALE GENOMIC DNA]</scope>
    <source>
        <strain evidence="5 6">CBS 102226</strain>
    </source>
</reference>
<dbReference type="GO" id="GO:0019748">
    <property type="term" value="P:secondary metabolic process"/>
    <property type="evidence" value="ECO:0007669"/>
    <property type="project" value="TreeGrafter"/>
</dbReference>
<dbReference type="RefSeq" id="XP_016633930.1">
    <property type="nucleotide sequence ID" value="XM_016774950.1"/>
</dbReference>
<dbReference type="GeneID" id="27710189"/>
<protein>
    <recommendedName>
        <fullName evidence="4">Amidohydrolase-related domain-containing protein</fullName>
    </recommendedName>
</protein>
<comment type="similarity">
    <text evidence="3">Belongs to the metallo-dependent hydrolases superfamily.</text>
</comment>
<dbReference type="AlphaFoldDB" id="A0A0D2K1R8"/>
<evidence type="ECO:0000256" key="2">
    <source>
        <dbReference type="ARBA" id="ARBA00023239"/>
    </source>
</evidence>
<name>A0A0D2K1R8_9EURO</name>
<dbReference type="Pfam" id="PF04909">
    <property type="entry name" value="Amidohydro_2"/>
    <property type="match status" value="1"/>
</dbReference>